<dbReference type="Pfam" id="PF03932">
    <property type="entry name" value="CutC"/>
    <property type="match status" value="1"/>
</dbReference>
<keyword evidence="2" id="KW-0963">Cytoplasm</keyword>
<name>A9WM79_RENSM</name>
<dbReference type="GO" id="GO:0005507">
    <property type="term" value="F:copper ion binding"/>
    <property type="evidence" value="ECO:0007669"/>
    <property type="project" value="TreeGrafter"/>
</dbReference>
<dbReference type="eggNOG" id="COG3142">
    <property type="taxonomic scope" value="Bacteria"/>
</dbReference>
<sequence>MHHVNPSGFYSMTAQVPVQPIRAVQLEIAIASASGAAAAQAGGANRVELCSGLELGGLTPSAGLVDACMEAGTLPVNVSLRPRPGDFHYDESELATAEREARMLARQGVAGVVLGALRRDGTIDVPATSRLIAAVLDQSADTVITFHRAIDHVADPIAALKTLAGLNVHRVLSSGQAHRAIDGLAVLKQMKSLNTEVEIMAGGGVRPEDIPVLIGRARIDAVHLSAKISGPSVPASAVALGSADQGDPNRYFITDESLVRSAAENLDK</sequence>
<keyword evidence="4" id="KW-1185">Reference proteome</keyword>
<dbReference type="Proteomes" id="UP000002007">
    <property type="component" value="Chromosome"/>
</dbReference>
<evidence type="ECO:0000256" key="1">
    <source>
        <dbReference type="ARBA" id="ARBA00007768"/>
    </source>
</evidence>
<comment type="caution">
    <text evidence="2">Once thought to be involved in copper homeostasis, experiments in E.coli have shown this is not the case.</text>
</comment>
<dbReference type="InterPro" id="IPR036822">
    <property type="entry name" value="CutC-like_dom_sf"/>
</dbReference>
<protein>
    <recommendedName>
        <fullName evidence="2">PF03932 family protein CutC</fullName>
    </recommendedName>
</protein>
<comment type="similarity">
    <text evidence="1 2">Belongs to the CutC family.</text>
</comment>
<dbReference type="Gene3D" id="3.20.20.380">
    <property type="entry name" value="Copper homeostasis (CutC) domain"/>
    <property type="match status" value="1"/>
</dbReference>
<dbReference type="AlphaFoldDB" id="A9WM79"/>
<evidence type="ECO:0000313" key="4">
    <source>
        <dbReference type="Proteomes" id="UP000002007"/>
    </source>
</evidence>
<dbReference type="KEGG" id="rsa:RSal33209_0461"/>
<dbReference type="EMBL" id="CP000910">
    <property type="protein sequence ID" value="ABY22211.1"/>
    <property type="molecule type" value="Genomic_DNA"/>
</dbReference>
<gene>
    <name evidence="2 3" type="primary">cutC</name>
    <name evidence="3" type="ordered locus">RSal33209_0461</name>
</gene>
<organism evidence="3 4">
    <name type="scientific">Renibacterium salmoninarum (strain ATCC 33209 / DSM 20767 / JCM 11484 / NBRC 15589 / NCIMB 2235)</name>
    <dbReference type="NCBI Taxonomy" id="288705"/>
    <lineage>
        <taxon>Bacteria</taxon>
        <taxon>Bacillati</taxon>
        <taxon>Actinomycetota</taxon>
        <taxon>Actinomycetes</taxon>
        <taxon>Micrococcales</taxon>
        <taxon>Micrococcaceae</taxon>
        <taxon>Renibacterium</taxon>
    </lineage>
</organism>
<dbReference type="HOGENOM" id="CLU_050555_3_3_11"/>
<dbReference type="PANTHER" id="PTHR12598:SF0">
    <property type="entry name" value="COPPER HOMEOSTASIS PROTEIN CUTC HOMOLOG"/>
    <property type="match status" value="1"/>
</dbReference>
<dbReference type="InterPro" id="IPR005627">
    <property type="entry name" value="CutC-like"/>
</dbReference>
<dbReference type="STRING" id="288705.RSal33209_0461"/>
<accession>A9WM79</accession>
<evidence type="ECO:0000313" key="3">
    <source>
        <dbReference type="EMBL" id="ABY22211.1"/>
    </source>
</evidence>
<comment type="subcellular location">
    <subcellularLocation>
        <location evidence="2">Cytoplasm</location>
    </subcellularLocation>
</comment>
<dbReference type="GO" id="GO:0005737">
    <property type="term" value="C:cytoplasm"/>
    <property type="evidence" value="ECO:0007669"/>
    <property type="project" value="UniProtKB-SubCell"/>
</dbReference>
<dbReference type="SUPFAM" id="SSF110395">
    <property type="entry name" value="CutC-like"/>
    <property type="match status" value="1"/>
</dbReference>
<reference evidence="4" key="1">
    <citation type="journal article" date="2008" name="J. Bacteriol.">
        <title>Genome sequence of the fish pathogen Renibacterium salmoninarum suggests reductive evolution away from an environmental Arthrobacter ancestor.</title>
        <authorList>
            <person name="Wiens G.D."/>
            <person name="Rockey D.D."/>
            <person name="Wu Z."/>
            <person name="Chang J."/>
            <person name="Levy R."/>
            <person name="Crane S."/>
            <person name="Chen D.S."/>
            <person name="Capri G.R."/>
            <person name="Burnett J.R."/>
            <person name="Sudheesh P.S."/>
            <person name="Schipma M.J."/>
            <person name="Burd H."/>
            <person name="Bhattacharyya A."/>
            <person name="Rhodes L.D."/>
            <person name="Kaul R."/>
            <person name="Strom M.S."/>
        </authorList>
    </citation>
    <scope>NUCLEOTIDE SEQUENCE [LARGE SCALE GENOMIC DNA]</scope>
    <source>
        <strain evidence="4">ATCC 33209 / DSM 20767 / JCM 11484 / NBRC 15589 / NCIMB 2235</strain>
    </source>
</reference>
<evidence type="ECO:0000256" key="2">
    <source>
        <dbReference type="HAMAP-Rule" id="MF_00795"/>
    </source>
</evidence>
<dbReference type="HAMAP" id="MF_00795">
    <property type="entry name" value="CutC"/>
    <property type="match status" value="1"/>
</dbReference>
<dbReference type="PANTHER" id="PTHR12598">
    <property type="entry name" value="COPPER HOMEOSTASIS PROTEIN CUTC"/>
    <property type="match status" value="1"/>
</dbReference>
<proteinExistence type="inferred from homology"/>